<dbReference type="AlphaFoldDB" id="A0AAV4KAN5"/>
<protein>
    <submittedName>
        <fullName evidence="1">Uncharacterized protein</fullName>
    </submittedName>
</protein>
<sequence length="76" mass="8832">MRTRRSAKRRFEADWQRLVAQTKDGGLNLAAECLLAYQFQEREDGRPSDRARLGAYFTAQQMLMQRAFMTAFGKGR</sequence>
<comment type="caution">
    <text evidence="1">The sequence shown here is derived from an EMBL/GenBank/DDBJ whole genome shotgun (WGS) entry which is preliminary data.</text>
</comment>
<dbReference type="Proteomes" id="UP000630135">
    <property type="component" value="Unassembled WGS sequence"/>
</dbReference>
<gene>
    <name evidence="2" type="ORF">GCM10008021_16400</name>
    <name evidence="1" type="ORF">GCM10010914_22160</name>
</gene>
<proteinExistence type="predicted"/>
<dbReference type="RefSeq" id="WP_017869988.1">
    <property type="nucleotide sequence ID" value="NZ_BMLZ01000018.1"/>
</dbReference>
<evidence type="ECO:0000313" key="4">
    <source>
        <dbReference type="Proteomes" id="UP000652720"/>
    </source>
</evidence>
<reference evidence="2" key="1">
    <citation type="journal article" date="2014" name="Int. J. Syst. Evol. Microbiol.">
        <title>Complete genome of a new Firmicutes species belonging to the dominant human colonic microbiota ('Ruminococcus bicirculans') reveals two chromosomes and a selective capacity to utilize plant glucans.</title>
        <authorList>
            <consortium name="NISC Comparative Sequencing Program"/>
            <person name="Wegmann U."/>
            <person name="Louis P."/>
            <person name="Goesmann A."/>
            <person name="Henrissat B."/>
            <person name="Duncan S.H."/>
            <person name="Flint H.J."/>
        </authorList>
    </citation>
    <scope>NUCLEOTIDE SEQUENCE</scope>
    <source>
        <strain evidence="2">CGMCC 1.8884</strain>
    </source>
</reference>
<reference evidence="1" key="4">
    <citation type="submission" date="2023-08" db="EMBL/GenBank/DDBJ databases">
        <authorList>
            <person name="Sun Q."/>
            <person name="Zhou Y."/>
        </authorList>
    </citation>
    <scope>NUCLEOTIDE SEQUENCE</scope>
    <source>
        <strain evidence="2">CGMCC 1.8884</strain>
        <strain evidence="1">CGMCC 1.8885</strain>
    </source>
</reference>
<evidence type="ECO:0000313" key="1">
    <source>
        <dbReference type="EMBL" id="GGI87254.1"/>
    </source>
</evidence>
<dbReference type="EMBL" id="BMMA01000022">
    <property type="protein sequence ID" value="GGI87254.1"/>
    <property type="molecule type" value="Genomic_DNA"/>
</dbReference>
<dbReference type="EMBL" id="BMLZ01000018">
    <property type="protein sequence ID" value="GGP29989.1"/>
    <property type="molecule type" value="Genomic_DNA"/>
</dbReference>
<reference evidence="1" key="2">
    <citation type="journal article" date="2014" name="Int. J. Syst. Evol. Microbiol.">
        <title>Complete genome sequence of Corynebacterium casei LMG S-19264T (=DSM 44701T), isolated from a smear-ripened cheese.</title>
        <authorList>
            <consortium name="US DOE Joint Genome Institute (JGI-PGF)"/>
            <person name="Walter F."/>
            <person name="Albersmeier A."/>
            <person name="Kalinowski J."/>
            <person name="Ruckert C."/>
        </authorList>
    </citation>
    <scope>NUCLEOTIDE SEQUENCE</scope>
    <source>
        <strain evidence="1">CGMCC 1.8885</strain>
    </source>
</reference>
<dbReference type="Proteomes" id="UP000652720">
    <property type="component" value="Unassembled WGS sequence"/>
</dbReference>
<dbReference type="GeneID" id="59164414"/>
<reference evidence="3" key="3">
    <citation type="journal article" date="2019" name="Int. J. Syst. Evol. Microbiol.">
        <title>The Global Catalogue of Microorganisms (GCM) 10K type strain sequencing project: providing services to taxonomists for standard genome sequencing and annotation.</title>
        <authorList>
            <consortium name="The Broad Institute Genomics Platform"/>
            <consortium name="The Broad Institute Genome Sequencing Center for Infectious Disease"/>
            <person name="Wu L."/>
            <person name="Ma J."/>
        </authorList>
    </citation>
    <scope>NUCLEOTIDE SEQUENCE [LARGE SCALE GENOMIC DNA]</scope>
    <source>
        <strain evidence="3">CGMCC 1.8884</strain>
    </source>
</reference>
<keyword evidence="3" id="KW-1185">Reference proteome</keyword>
<organism evidence="1 4">
    <name type="scientific">Deinococcus wulumuqiensis</name>
    <dbReference type="NCBI Taxonomy" id="980427"/>
    <lineage>
        <taxon>Bacteria</taxon>
        <taxon>Thermotogati</taxon>
        <taxon>Deinococcota</taxon>
        <taxon>Deinococci</taxon>
        <taxon>Deinococcales</taxon>
        <taxon>Deinococcaceae</taxon>
        <taxon>Deinococcus</taxon>
    </lineage>
</organism>
<evidence type="ECO:0000313" key="2">
    <source>
        <dbReference type="EMBL" id="GGP29989.1"/>
    </source>
</evidence>
<accession>A0AAV4KAN5</accession>
<evidence type="ECO:0000313" key="3">
    <source>
        <dbReference type="Proteomes" id="UP000630135"/>
    </source>
</evidence>
<name>A0AAV4KAN5_9DEIO</name>